<proteinExistence type="predicted"/>
<dbReference type="Gene3D" id="2.100.10.20">
    <property type="entry name" value="Vitelline membrane outer layer protein I (VOMI)"/>
    <property type="match status" value="1"/>
</dbReference>
<dbReference type="STRING" id="372326.A0A1V4J9E9"/>
<evidence type="ECO:0008006" key="5">
    <source>
        <dbReference type="Google" id="ProtNLM"/>
    </source>
</evidence>
<name>A0A1V4J9E9_PATFA</name>
<dbReference type="InterPro" id="IPR036706">
    <property type="entry name" value="VOMI_sf"/>
</dbReference>
<protein>
    <recommendedName>
        <fullName evidence="5">Vitelline membrane outer layer 1-like protein</fullName>
    </recommendedName>
</protein>
<dbReference type="Pfam" id="PF03762">
    <property type="entry name" value="VOMI"/>
    <property type="match status" value="1"/>
</dbReference>
<comment type="caution">
    <text evidence="3">The sequence shown here is derived from an EMBL/GenBank/DDBJ whole genome shotgun (WGS) entry which is preliminary data.</text>
</comment>
<evidence type="ECO:0000313" key="4">
    <source>
        <dbReference type="Proteomes" id="UP000190648"/>
    </source>
</evidence>
<dbReference type="InterPro" id="IPR005515">
    <property type="entry name" value="VOMI"/>
</dbReference>
<keyword evidence="2" id="KW-0812">Transmembrane</keyword>
<dbReference type="SUPFAM" id="SSF51092">
    <property type="entry name" value="Vitelline membrane outer protein-I (VMO-I)"/>
    <property type="match status" value="1"/>
</dbReference>
<feature type="transmembrane region" description="Helical" evidence="2">
    <location>
        <begin position="78"/>
        <end position="97"/>
    </location>
</feature>
<feature type="region of interest" description="Disordered" evidence="1">
    <location>
        <begin position="1"/>
        <end position="34"/>
    </location>
</feature>
<evidence type="ECO:0000256" key="1">
    <source>
        <dbReference type="SAM" id="MobiDB-lite"/>
    </source>
</evidence>
<dbReference type="GO" id="GO:0005615">
    <property type="term" value="C:extracellular space"/>
    <property type="evidence" value="ECO:0007669"/>
    <property type="project" value="TreeGrafter"/>
</dbReference>
<dbReference type="Proteomes" id="UP000190648">
    <property type="component" value="Unassembled WGS sequence"/>
</dbReference>
<dbReference type="PANTHER" id="PTHR18841">
    <property type="entry name" value="VITELLINE MEMBRANE OUTER LAYER PROTEIN I-RELATED"/>
    <property type="match status" value="1"/>
</dbReference>
<keyword evidence="4" id="KW-1185">Reference proteome</keyword>
<sequence>MGQEQREQSRNWKRNLEEGKSLSPEKQLLPDPASVAKGHREHRLSVCQLQGFKLISPCIVASSKTVFSSRCRVKQMKLLTPATLILLLSLCTLGTGACEYTSFLIVPNGSHWGKWGIQEFCRYGYGNGFSLKVEPSQFGRDDTALKGIHLCCQDDSVIESSVGKDFPGGME</sequence>
<dbReference type="PANTHER" id="PTHR18841:SF2">
    <property type="entry name" value="VITELLINE MEMBRANE OUTER LAYER PROTEIN 1 HOMOLOG"/>
    <property type="match status" value="1"/>
</dbReference>
<dbReference type="OrthoDB" id="6344411at2759"/>
<dbReference type="AlphaFoldDB" id="A0A1V4J9E9"/>
<gene>
    <name evidence="3" type="ORF">AV530_017614</name>
</gene>
<evidence type="ECO:0000256" key="2">
    <source>
        <dbReference type="SAM" id="Phobius"/>
    </source>
</evidence>
<feature type="compositionally biased region" description="Basic and acidic residues" evidence="1">
    <location>
        <begin position="1"/>
        <end position="20"/>
    </location>
</feature>
<accession>A0A1V4J9E9</accession>
<organism evidence="3 4">
    <name type="scientific">Patagioenas fasciata monilis</name>
    <dbReference type="NCBI Taxonomy" id="372326"/>
    <lineage>
        <taxon>Eukaryota</taxon>
        <taxon>Metazoa</taxon>
        <taxon>Chordata</taxon>
        <taxon>Craniata</taxon>
        <taxon>Vertebrata</taxon>
        <taxon>Euteleostomi</taxon>
        <taxon>Archelosauria</taxon>
        <taxon>Archosauria</taxon>
        <taxon>Dinosauria</taxon>
        <taxon>Saurischia</taxon>
        <taxon>Theropoda</taxon>
        <taxon>Coelurosauria</taxon>
        <taxon>Aves</taxon>
        <taxon>Neognathae</taxon>
        <taxon>Neoaves</taxon>
        <taxon>Columbimorphae</taxon>
        <taxon>Columbiformes</taxon>
        <taxon>Columbidae</taxon>
        <taxon>Patagioenas</taxon>
    </lineage>
</organism>
<keyword evidence="2" id="KW-1133">Transmembrane helix</keyword>
<evidence type="ECO:0000313" key="3">
    <source>
        <dbReference type="EMBL" id="OPJ68664.1"/>
    </source>
</evidence>
<keyword evidence="2" id="KW-0472">Membrane</keyword>
<reference evidence="3 4" key="1">
    <citation type="submission" date="2016-02" db="EMBL/GenBank/DDBJ databases">
        <title>Band-tailed pigeon sequencing and assembly.</title>
        <authorList>
            <person name="Soares A.E."/>
            <person name="Novak B.J."/>
            <person name="Rice E.S."/>
            <person name="O'Connell B."/>
            <person name="Chang D."/>
            <person name="Weber S."/>
            <person name="Shapiro B."/>
        </authorList>
    </citation>
    <scope>NUCLEOTIDE SEQUENCE [LARGE SCALE GENOMIC DNA]</scope>
    <source>
        <strain evidence="3">BTP2013</strain>
        <tissue evidence="3">Blood</tissue>
    </source>
</reference>
<dbReference type="EMBL" id="LSYS01008465">
    <property type="protein sequence ID" value="OPJ68664.1"/>
    <property type="molecule type" value="Genomic_DNA"/>
</dbReference>